<dbReference type="Gene3D" id="1.10.30.10">
    <property type="entry name" value="High mobility group box domain"/>
    <property type="match status" value="1"/>
</dbReference>
<dbReference type="GO" id="GO:0005634">
    <property type="term" value="C:nucleus"/>
    <property type="evidence" value="ECO:0007669"/>
    <property type="project" value="UniProtKB-SubCell"/>
</dbReference>
<dbReference type="PANTHER" id="PTHR21358">
    <property type="entry name" value="PROTEIN MAELSTROM HOMOLOG"/>
    <property type="match status" value="1"/>
</dbReference>
<dbReference type="GO" id="GO:0007283">
    <property type="term" value="P:spermatogenesis"/>
    <property type="evidence" value="ECO:0007669"/>
    <property type="project" value="TreeGrafter"/>
</dbReference>
<evidence type="ECO:0000256" key="5">
    <source>
        <dbReference type="ARBA" id="ARBA00022490"/>
    </source>
</evidence>
<protein>
    <recommendedName>
        <fullName evidence="16">Maelstrom</fullName>
    </recommendedName>
</protein>
<dbReference type="GO" id="GO:0043186">
    <property type="term" value="C:P granule"/>
    <property type="evidence" value="ECO:0007669"/>
    <property type="project" value="TreeGrafter"/>
</dbReference>
<evidence type="ECO:0008006" key="16">
    <source>
        <dbReference type="Google" id="ProtNLM"/>
    </source>
</evidence>
<evidence type="ECO:0000256" key="9">
    <source>
        <dbReference type="ARBA" id="ARBA00023242"/>
    </source>
</evidence>
<feature type="compositionally biased region" description="Polar residues" evidence="11">
    <location>
        <begin position="438"/>
        <end position="450"/>
    </location>
</feature>
<feature type="domain" description="Maelstrom" evidence="13">
    <location>
        <begin position="144"/>
        <end position="344"/>
    </location>
</feature>
<evidence type="ECO:0000256" key="8">
    <source>
        <dbReference type="ARBA" id="ARBA00023158"/>
    </source>
</evidence>
<gene>
    <name evidence="14" type="ORF">OXX778_LOCUS1140</name>
</gene>
<evidence type="ECO:0000259" key="13">
    <source>
        <dbReference type="Pfam" id="PF13017"/>
    </source>
</evidence>
<evidence type="ECO:0000256" key="7">
    <source>
        <dbReference type="ARBA" id="ARBA00023125"/>
    </source>
</evidence>
<dbReference type="GO" id="GO:0034587">
    <property type="term" value="P:piRNA processing"/>
    <property type="evidence" value="ECO:0007669"/>
    <property type="project" value="TreeGrafter"/>
</dbReference>
<keyword evidence="15" id="KW-1185">Reference proteome</keyword>
<dbReference type="GO" id="GO:0030154">
    <property type="term" value="P:cell differentiation"/>
    <property type="evidence" value="ECO:0007669"/>
    <property type="project" value="UniProtKB-KW"/>
</dbReference>
<keyword evidence="5" id="KW-0963">Cytoplasm</keyword>
<evidence type="ECO:0000256" key="10">
    <source>
        <dbReference type="ARBA" id="ARBA00023254"/>
    </source>
</evidence>
<feature type="compositionally biased region" description="Polar residues" evidence="11">
    <location>
        <begin position="390"/>
        <end position="400"/>
    </location>
</feature>
<evidence type="ECO:0000256" key="6">
    <source>
        <dbReference type="ARBA" id="ARBA00022782"/>
    </source>
</evidence>
<keyword evidence="9" id="KW-0539">Nucleus</keyword>
<dbReference type="InterPro" id="IPR024970">
    <property type="entry name" value="Maelstrom"/>
</dbReference>
<feature type="domain" description="HMG box" evidence="12">
    <location>
        <begin position="2"/>
        <end position="66"/>
    </location>
</feature>
<keyword evidence="7" id="KW-0238">DNA-binding</keyword>
<feature type="compositionally biased region" description="Basic and acidic residues" evidence="11">
    <location>
        <begin position="362"/>
        <end position="389"/>
    </location>
</feature>
<comment type="caution">
    <text evidence="14">The sequence shown here is derived from an EMBL/GenBank/DDBJ whole genome shotgun (WGS) entry which is preliminary data.</text>
</comment>
<evidence type="ECO:0000256" key="3">
    <source>
        <dbReference type="ARBA" id="ARBA00007057"/>
    </source>
</evidence>
<evidence type="ECO:0000256" key="2">
    <source>
        <dbReference type="ARBA" id="ARBA00004496"/>
    </source>
</evidence>
<comment type="similarity">
    <text evidence="3">Belongs to the maelstrom family.</text>
</comment>
<dbReference type="Pfam" id="PF09011">
    <property type="entry name" value="HMG_box_2"/>
    <property type="match status" value="1"/>
</dbReference>
<sequence length="510" mass="58861">MPPKKPSRSAVWYFVKEKIAKKEATGNFNEALNLVHGEWKNMSKAEREPYEKMFKDYKASLKQEKNDAIPGNKQEYLTEISDINSRTTQITNDIANFLSKLKSLSRDDSLELIKKQKWYIVKFQTFCKCEEKPDEFISYSSRFYYVMAEVGAIEYSLKDGITNEFHAFISPNKIPLGYRSQCMESSRDLHKIPLDKFAEVKYSYQQIYQQLEQFLRPKSDNNNYVPVFTMGKDVDETMFGLEFLEDQSRLENARPLFAKVYDLECLVMQLAKACNINVTYNSAHELLSSYSFDYSSNTRCGFHEEEGVIHCAFAKAKKLAYLLSDELCPSYGIQVTESHLPTEKPVGTVVYSNKFNTNDQRGKKYFNDLRKRPHENDEIYETERNRYERGSSTMASNSTGRSNMIATDIRYQQQQQRPPHSQPVNRSNSNRRLIALENANSDSEAQSNVSGRYDDDDDDDGFTAVNKNKIEDDNKSVVSSVQGSSISDSSYRTLPTTRFMGRGRAMFRNN</sequence>
<dbReference type="GO" id="GO:0060964">
    <property type="term" value="P:regulation of miRNA-mediated gene silencing"/>
    <property type="evidence" value="ECO:0007669"/>
    <property type="project" value="InterPro"/>
</dbReference>
<evidence type="ECO:0000313" key="15">
    <source>
        <dbReference type="Proteomes" id="UP000663879"/>
    </source>
</evidence>
<dbReference type="AlphaFoldDB" id="A0A813M5Q2"/>
<evidence type="ECO:0000259" key="12">
    <source>
        <dbReference type="Pfam" id="PF09011"/>
    </source>
</evidence>
<dbReference type="SUPFAM" id="SSF47095">
    <property type="entry name" value="HMG-box"/>
    <property type="match status" value="1"/>
</dbReference>
<dbReference type="Pfam" id="PF13017">
    <property type="entry name" value="Maelstrom"/>
    <property type="match status" value="1"/>
</dbReference>
<dbReference type="InterPro" id="IPR009071">
    <property type="entry name" value="HMG_box_dom"/>
</dbReference>
<dbReference type="PANTHER" id="PTHR21358:SF4">
    <property type="entry name" value="PROTEIN MAELSTROM HOMOLOG"/>
    <property type="match status" value="1"/>
</dbReference>
<proteinExistence type="inferred from homology"/>
<dbReference type="InterPro" id="IPR036910">
    <property type="entry name" value="HMG_box_dom_sf"/>
</dbReference>
<feature type="region of interest" description="Disordered" evidence="11">
    <location>
        <begin position="362"/>
        <end position="400"/>
    </location>
</feature>
<evidence type="ECO:0000313" key="14">
    <source>
        <dbReference type="EMBL" id="CAF0711813.1"/>
    </source>
</evidence>
<dbReference type="GO" id="GO:0007140">
    <property type="term" value="P:male meiotic nuclear division"/>
    <property type="evidence" value="ECO:0007669"/>
    <property type="project" value="TreeGrafter"/>
</dbReference>
<keyword evidence="10" id="KW-0469">Meiosis</keyword>
<name>A0A813M5Q2_9BILA</name>
<dbReference type="Proteomes" id="UP000663879">
    <property type="component" value="Unassembled WGS sequence"/>
</dbReference>
<keyword evidence="4" id="KW-0217">Developmental protein</keyword>
<keyword evidence="8" id="KW-0943">RNA-mediated gene silencing</keyword>
<dbReference type="GO" id="GO:0045892">
    <property type="term" value="P:negative regulation of DNA-templated transcription"/>
    <property type="evidence" value="ECO:0007669"/>
    <property type="project" value="TreeGrafter"/>
</dbReference>
<dbReference type="GO" id="GO:0043565">
    <property type="term" value="F:sequence-specific DNA binding"/>
    <property type="evidence" value="ECO:0007669"/>
    <property type="project" value="TreeGrafter"/>
</dbReference>
<evidence type="ECO:0000256" key="1">
    <source>
        <dbReference type="ARBA" id="ARBA00004123"/>
    </source>
</evidence>
<feature type="region of interest" description="Disordered" evidence="11">
    <location>
        <begin position="438"/>
        <end position="461"/>
    </location>
</feature>
<accession>A0A813M5Q2</accession>
<dbReference type="EMBL" id="CAJNOC010000068">
    <property type="protein sequence ID" value="CAF0711813.1"/>
    <property type="molecule type" value="Genomic_DNA"/>
</dbReference>
<evidence type="ECO:0000256" key="4">
    <source>
        <dbReference type="ARBA" id="ARBA00022473"/>
    </source>
</evidence>
<evidence type="ECO:0000256" key="11">
    <source>
        <dbReference type="SAM" id="MobiDB-lite"/>
    </source>
</evidence>
<organism evidence="14 15">
    <name type="scientific">Brachionus calyciflorus</name>
    <dbReference type="NCBI Taxonomy" id="104777"/>
    <lineage>
        <taxon>Eukaryota</taxon>
        <taxon>Metazoa</taxon>
        <taxon>Spiralia</taxon>
        <taxon>Gnathifera</taxon>
        <taxon>Rotifera</taxon>
        <taxon>Eurotatoria</taxon>
        <taxon>Monogononta</taxon>
        <taxon>Pseudotrocha</taxon>
        <taxon>Ploima</taxon>
        <taxon>Brachionidae</taxon>
        <taxon>Brachionus</taxon>
    </lineage>
</organism>
<dbReference type="OrthoDB" id="24555at2759"/>
<comment type="subcellular location">
    <subcellularLocation>
        <location evidence="2">Cytoplasm</location>
    </subcellularLocation>
    <subcellularLocation>
        <location evidence="1">Nucleus</location>
    </subcellularLocation>
</comment>
<reference evidence="14" key="1">
    <citation type="submission" date="2021-02" db="EMBL/GenBank/DDBJ databases">
        <authorList>
            <person name="Nowell W R."/>
        </authorList>
    </citation>
    <scope>NUCLEOTIDE SEQUENCE</scope>
    <source>
        <strain evidence="14">Ploen Becks lab</strain>
    </source>
</reference>
<keyword evidence="6" id="KW-0221">Differentiation</keyword>
<dbReference type="InterPro" id="IPR039259">
    <property type="entry name" value="Protein_maelstrom"/>
</dbReference>